<accession>A0A410JXK0</accession>
<dbReference type="SUPFAM" id="SSF52540">
    <property type="entry name" value="P-loop containing nucleoside triphosphate hydrolases"/>
    <property type="match status" value="1"/>
</dbReference>
<keyword evidence="7 10" id="KW-0342">GTP-binding</keyword>
<dbReference type="Pfam" id="PF01926">
    <property type="entry name" value="MMR_HSR1"/>
    <property type="match status" value="1"/>
</dbReference>
<dbReference type="InterPro" id="IPR027417">
    <property type="entry name" value="P-loop_NTPase"/>
</dbReference>
<dbReference type="PANTHER" id="PTHR11649:SF13">
    <property type="entry name" value="ENGB-TYPE G DOMAIN-CONTAINING PROTEIN"/>
    <property type="match status" value="1"/>
</dbReference>
<reference evidence="12 13" key="1">
    <citation type="submission" date="2019-01" db="EMBL/GenBank/DDBJ databases">
        <title>Geovibrio thiophilus DSM 11263, complete genome.</title>
        <authorList>
            <person name="Spring S."/>
            <person name="Bunk B."/>
            <person name="Sproer C."/>
        </authorList>
    </citation>
    <scope>NUCLEOTIDE SEQUENCE [LARGE SCALE GENOMIC DNA]</scope>
    <source>
        <strain evidence="12 13">DSM 11263</strain>
    </source>
</reference>
<keyword evidence="4" id="KW-0479">Metal-binding</keyword>
<evidence type="ECO:0000256" key="1">
    <source>
        <dbReference type="ARBA" id="ARBA00001946"/>
    </source>
</evidence>
<dbReference type="OrthoDB" id="9804921at2"/>
<keyword evidence="9 10" id="KW-0131">Cell cycle</keyword>
<evidence type="ECO:0000256" key="8">
    <source>
        <dbReference type="ARBA" id="ARBA00023210"/>
    </source>
</evidence>
<name>A0A410JXK0_9BACT</name>
<dbReference type="InterPro" id="IPR030393">
    <property type="entry name" value="G_ENGB_dom"/>
</dbReference>
<dbReference type="PANTHER" id="PTHR11649">
    <property type="entry name" value="MSS1/TRME-RELATED GTP-BINDING PROTEIN"/>
    <property type="match status" value="1"/>
</dbReference>
<keyword evidence="6" id="KW-0460">Magnesium</keyword>
<comment type="similarity">
    <text evidence="2 10">Belongs to the TRAFAC class TrmE-Era-EngA-EngB-Septin-like GTPase superfamily. EngB GTPase family.</text>
</comment>
<dbReference type="NCBIfam" id="TIGR03598">
    <property type="entry name" value="GTPase_YsxC"/>
    <property type="match status" value="1"/>
</dbReference>
<evidence type="ECO:0000256" key="7">
    <source>
        <dbReference type="ARBA" id="ARBA00023134"/>
    </source>
</evidence>
<dbReference type="KEGG" id="gtl:EP073_05355"/>
<dbReference type="InterPro" id="IPR019987">
    <property type="entry name" value="GTP-bd_ribosome_bio_YsxC"/>
</dbReference>
<dbReference type="Gene3D" id="3.40.50.300">
    <property type="entry name" value="P-loop containing nucleotide triphosphate hydrolases"/>
    <property type="match status" value="1"/>
</dbReference>
<keyword evidence="3 10" id="KW-0132">Cell division</keyword>
<dbReference type="HAMAP" id="MF_00321">
    <property type="entry name" value="GTPase_EngB"/>
    <property type="match status" value="1"/>
</dbReference>
<dbReference type="FunFam" id="3.40.50.300:FF:000098">
    <property type="entry name" value="Probable GTP-binding protein EngB"/>
    <property type="match status" value="1"/>
</dbReference>
<keyword evidence="8 10" id="KW-0717">Septation</keyword>
<evidence type="ECO:0000313" key="13">
    <source>
        <dbReference type="Proteomes" id="UP000287502"/>
    </source>
</evidence>
<evidence type="ECO:0000256" key="5">
    <source>
        <dbReference type="ARBA" id="ARBA00022741"/>
    </source>
</evidence>
<feature type="domain" description="EngB-type G" evidence="11">
    <location>
        <begin position="19"/>
        <end position="191"/>
    </location>
</feature>
<dbReference type="AlphaFoldDB" id="A0A410JXK0"/>
<evidence type="ECO:0000256" key="6">
    <source>
        <dbReference type="ARBA" id="ARBA00022842"/>
    </source>
</evidence>
<evidence type="ECO:0000256" key="10">
    <source>
        <dbReference type="HAMAP-Rule" id="MF_00321"/>
    </source>
</evidence>
<comment type="cofactor">
    <cofactor evidence="1">
        <name>Mg(2+)</name>
        <dbReference type="ChEBI" id="CHEBI:18420"/>
    </cofactor>
</comment>
<dbReference type="GO" id="GO:0005525">
    <property type="term" value="F:GTP binding"/>
    <property type="evidence" value="ECO:0007669"/>
    <property type="project" value="UniProtKB-UniRule"/>
</dbReference>
<dbReference type="RefSeq" id="WP_128466135.1">
    <property type="nucleotide sequence ID" value="NZ_CP035108.1"/>
</dbReference>
<evidence type="ECO:0000256" key="2">
    <source>
        <dbReference type="ARBA" id="ARBA00009638"/>
    </source>
</evidence>
<evidence type="ECO:0000313" key="12">
    <source>
        <dbReference type="EMBL" id="QAR32849.1"/>
    </source>
</evidence>
<evidence type="ECO:0000259" key="11">
    <source>
        <dbReference type="PROSITE" id="PS51706"/>
    </source>
</evidence>
<protein>
    <recommendedName>
        <fullName evidence="10">Probable GTP-binding protein EngB</fullName>
    </recommendedName>
</protein>
<proteinExistence type="inferred from homology"/>
<gene>
    <name evidence="10" type="primary">engB</name>
    <name evidence="12" type="ORF">EP073_05355</name>
</gene>
<comment type="function">
    <text evidence="10">Necessary for normal cell division and for the maintenance of normal septation.</text>
</comment>
<dbReference type="Proteomes" id="UP000287502">
    <property type="component" value="Chromosome"/>
</dbReference>
<sequence>MNAEFVKSAVFEKDYPESALPEIAFVGRSNVGKSSMINSLLGRKKLVKVSAKPGKTRTLNFFNIENEIMFVDLPGYGFAAVSKSERASWAKCIETYLTKRDNLKACVLILDIRRLPSEEDMDMLGWLSETETHTLVILTKTDKLSNNQIAKQVRLIAEEVGIDKEHFFLYSSVTGHGKDNVWEALRSVAGL</sequence>
<dbReference type="CDD" id="cd01876">
    <property type="entry name" value="YihA_EngB"/>
    <property type="match status" value="1"/>
</dbReference>
<dbReference type="EMBL" id="CP035108">
    <property type="protein sequence ID" value="QAR32849.1"/>
    <property type="molecule type" value="Genomic_DNA"/>
</dbReference>
<evidence type="ECO:0000256" key="4">
    <source>
        <dbReference type="ARBA" id="ARBA00022723"/>
    </source>
</evidence>
<dbReference type="InterPro" id="IPR006073">
    <property type="entry name" value="GTP-bd"/>
</dbReference>
<evidence type="ECO:0000256" key="3">
    <source>
        <dbReference type="ARBA" id="ARBA00022618"/>
    </source>
</evidence>
<keyword evidence="5 10" id="KW-0547">Nucleotide-binding</keyword>
<keyword evidence="13" id="KW-1185">Reference proteome</keyword>
<evidence type="ECO:0000256" key="9">
    <source>
        <dbReference type="ARBA" id="ARBA00023306"/>
    </source>
</evidence>
<dbReference type="GO" id="GO:0005829">
    <property type="term" value="C:cytosol"/>
    <property type="evidence" value="ECO:0007669"/>
    <property type="project" value="TreeGrafter"/>
</dbReference>
<dbReference type="GO" id="GO:0000917">
    <property type="term" value="P:division septum assembly"/>
    <property type="evidence" value="ECO:0007669"/>
    <property type="project" value="UniProtKB-KW"/>
</dbReference>
<dbReference type="GO" id="GO:0046872">
    <property type="term" value="F:metal ion binding"/>
    <property type="evidence" value="ECO:0007669"/>
    <property type="project" value="UniProtKB-KW"/>
</dbReference>
<dbReference type="PROSITE" id="PS51706">
    <property type="entry name" value="G_ENGB"/>
    <property type="match status" value="1"/>
</dbReference>
<organism evidence="12 13">
    <name type="scientific">Geovibrio thiophilus</name>
    <dbReference type="NCBI Taxonomy" id="139438"/>
    <lineage>
        <taxon>Bacteria</taxon>
        <taxon>Pseudomonadati</taxon>
        <taxon>Deferribacterota</taxon>
        <taxon>Deferribacteres</taxon>
        <taxon>Deferribacterales</taxon>
        <taxon>Geovibrionaceae</taxon>
        <taxon>Geovibrio</taxon>
    </lineage>
</organism>